<dbReference type="Proteomes" id="UP001589608">
    <property type="component" value="Unassembled WGS sequence"/>
</dbReference>
<organism evidence="3 4">
    <name type="scientific">Dactylosporangium vinaceum</name>
    <dbReference type="NCBI Taxonomy" id="53362"/>
    <lineage>
        <taxon>Bacteria</taxon>
        <taxon>Bacillati</taxon>
        <taxon>Actinomycetota</taxon>
        <taxon>Actinomycetes</taxon>
        <taxon>Micromonosporales</taxon>
        <taxon>Micromonosporaceae</taxon>
        <taxon>Dactylosporangium</taxon>
    </lineage>
</organism>
<evidence type="ECO:0000259" key="1">
    <source>
        <dbReference type="Pfam" id="PF25837"/>
    </source>
</evidence>
<proteinExistence type="predicted"/>
<evidence type="ECO:0000313" key="4">
    <source>
        <dbReference type="Proteomes" id="UP001589608"/>
    </source>
</evidence>
<dbReference type="Pfam" id="PF25838">
    <property type="entry name" value="Apionate_lact_M"/>
    <property type="match status" value="1"/>
</dbReference>
<name>A0ABV5MLT3_9ACTN</name>
<keyword evidence="4" id="KW-1185">Reference proteome</keyword>
<dbReference type="EMBL" id="JBHMCA010000067">
    <property type="protein sequence ID" value="MFB9449523.1"/>
    <property type="molecule type" value="Genomic_DNA"/>
</dbReference>
<sequence length="462" mass="48090">MRLATGGAAVTVADNALRDVRISGFRALDAMMVTVRDAAWGTYPADVRVVAGSATGATLLGVHGDVFRWEGTVELGPAAVRFEMRGTVLRDVDSRRIGVCLLHPLALAGRAMHTDIGSGTFGVAIDPHPPATGFRVLRYDAGVPVTIELSDVFEMEDHRNWSDPGWKSYSPPLTGGGPRRFRAGEELHRSVTVSGPLTSVPSIEVYGRDCIDVTPATLAAGPLPARVGAVALISDSAAWLRAAAERVAERGATRVAVFDPATHTTAPGTAALVRAVLRDGGCDAPVGGGSRAHLAELNRLTGGGPQDWDFVTFPITAQAHHSDTPSVLATVHAMPFMVEQAARIAPGLPLVVGPLALRRRADANSPASPLDPPDPREASPAGAAWLLGSVIALRRAATVTVLFDGAPGGLLRRLHALRGRPFIGVPTGDPDILAATVPGEATCTATLIPGRPAATITEEGHL</sequence>
<evidence type="ECO:0000313" key="3">
    <source>
        <dbReference type="EMBL" id="MFB9449523.1"/>
    </source>
</evidence>
<dbReference type="RefSeq" id="WP_223094538.1">
    <property type="nucleotide sequence ID" value="NZ_CP061913.1"/>
</dbReference>
<accession>A0ABV5MLT3</accession>
<protein>
    <submittedName>
        <fullName evidence="3">Uncharacterized protein</fullName>
    </submittedName>
</protein>
<feature type="domain" description="D-apionate lactonase TIM barrel" evidence="2">
    <location>
        <begin position="235"/>
        <end position="401"/>
    </location>
</feature>
<feature type="domain" description="D-apionate lactonase N-terminal" evidence="1">
    <location>
        <begin position="2"/>
        <end position="194"/>
    </location>
</feature>
<evidence type="ECO:0000259" key="2">
    <source>
        <dbReference type="Pfam" id="PF25838"/>
    </source>
</evidence>
<dbReference type="InterPro" id="IPR058788">
    <property type="entry name" value="ApnL_N"/>
</dbReference>
<dbReference type="InterPro" id="IPR058787">
    <property type="entry name" value="ApnL_M"/>
</dbReference>
<dbReference type="Pfam" id="PF25837">
    <property type="entry name" value="Apionate_lact_N"/>
    <property type="match status" value="1"/>
</dbReference>
<gene>
    <name evidence="3" type="ORF">ACFFTR_41135</name>
</gene>
<reference evidence="3 4" key="1">
    <citation type="submission" date="2024-09" db="EMBL/GenBank/DDBJ databases">
        <authorList>
            <person name="Sun Q."/>
            <person name="Mori K."/>
        </authorList>
    </citation>
    <scope>NUCLEOTIDE SEQUENCE [LARGE SCALE GENOMIC DNA]</scope>
    <source>
        <strain evidence="3 4">JCM 3307</strain>
    </source>
</reference>
<comment type="caution">
    <text evidence="3">The sequence shown here is derived from an EMBL/GenBank/DDBJ whole genome shotgun (WGS) entry which is preliminary data.</text>
</comment>